<gene>
    <name evidence="1" type="ORF">NM208_g2460</name>
</gene>
<keyword evidence="2" id="KW-1185">Reference proteome</keyword>
<sequence>MEQLSQSGNALRVHRRVFSFLDGPLRTKWDALMPDARDRDVIIEFDSSPKQRKETWLGLFSDRTANPVQDTNSLRDAAEICIVGYISYGQETDKAKKNKTKIRNNKEYKAKETGRTNETWGDHPEYTTLLKVQGEMQYDEAKLLPYREDNNSRSACCGFDLEVAHLFKTHNENLEGNKNRYLVQFVGHSPEEDSRVWLPAQKTRDTFPSLFRTEKMFTEQHDN</sequence>
<protein>
    <submittedName>
        <fullName evidence="1">Uncharacterized protein</fullName>
    </submittedName>
</protein>
<evidence type="ECO:0000313" key="1">
    <source>
        <dbReference type="EMBL" id="KAJ3545538.1"/>
    </source>
</evidence>
<dbReference type="Proteomes" id="UP001148629">
    <property type="component" value="Unassembled WGS sequence"/>
</dbReference>
<name>A0ACC1SSN1_9HYPO</name>
<proteinExistence type="predicted"/>
<dbReference type="EMBL" id="JANRMS010000147">
    <property type="protein sequence ID" value="KAJ3545538.1"/>
    <property type="molecule type" value="Genomic_DNA"/>
</dbReference>
<comment type="caution">
    <text evidence="1">The sequence shown here is derived from an EMBL/GenBank/DDBJ whole genome shotgun (WGS) entry which is preliminary data.</text>
</comment>
<accession>A0ACC1SSN1</accession>
<reference evidence="1" key="1">
    <citation type="submission" date="2022-08" db="EMBL/GenBank/DDBJ databases">
        <title>Genome Sequence of Fusarium decemcellulare.</title>
        <authorList>
            <person name="Buettner E."/>
        </authorList>
    </citation>
    <scope>NUCLEOTIDE SEQUENCE</scope>
    <source>
        <strain evidence="1">Babe19</strain>
    </source>
</reference>
<evidence type="ECO:0000313" key="2">
    <source>
        <dbReference type="Proteomes" id="UP001148629"/>
    </source>
</evidence>
<organism evidence="1 2">
    <name type="scientific">Fusarium decemcellulare</name>
    <dbReference type="NCBI Taxonomy" id="57161"/>
    <lineage>
        <taxon>Eukaryota</taxon>
        <taxon>Fungi</taxon>
        <taxon>Dikarya</taxon>
        <taxon>Ascomycota</taxon>
        <taxon>Pezizomycotina</taxon>
        <taxon>Sordariomycetes</taxon>
        <taxon>Hypocreomycetidae</taxon>
        <taxon>Hypocreales</taxon>
        <taxon>Nectriaceae</taxon>
        <taxon>Fusarium</taxon>
        <taxon>Fusarium decemcellulare species complex</taxon>
    </lineage>
</organism>